<accession>A0ABY8EHL7</accession>
<gene>
    <name evidence="1" type="ORF">P4S50_19960</name>
</gene>
<proteinExistence type="predicted"/>
<keyword evidence="2" id="KW-1185">Reference proteome</keyword>
<keyword evidence="1" id="KW-0614">Plasmid</keyword>
<evidence type="ECO:0000313" key="2">
    <source>
        <dbReference type="Proteomes" id="UP001222800"/>
    </source>
</evidence>
<organism evidence="1 2">
    <name type="scientific">Tepidibacter hydrothermalis</name>
    <dbReference type="NCBI Taxonomy" id="3036126"/>
    <lineage>
        <taxon>Bacteria</taxon>
        <taxon>Bacillati</taxon>
        <taxon>Bacillota</taxon>
        <taxon>Clostridia</taxon>
        <taxon>Peptostreptococcales</taxon>
        <taxon>Peptostreptococcaceae</taxon>
        <taxon>Tepidibacter</taxon>
    </lineage>
</organism>
<dbReference type="RefSeq" id="WP_277734862.1">
    <property type="nucleotide sequence ID" value="NZ_CP120734.1"/>
</dbReference>
<dbReference type="EMBL" id="CP120734">
    <property type="protein sequence ID" value="WFD12457.1"/>
    <property type="molecule type" value="Genomic_DNA"/>
</dbReference>
<geneLocation type="plasmid" evidence="1 2">
    <name>unnamed1</name>
</geneLocation>
<sequence length="138" mass="15775">MKINLQLFAGIPTSDDIYFRIIHNGVSKKVAIVESYKNSKKKDTKTQDAFGEKEAVATYGSKTTYELDISRAYATDEAIADGIYLDELEDFDFVIEKPDRTETYSMCNWSEVSEDGKLKDKVTENMRFTAAKFNRVKK</sequence>
<reference evidence="1 2" key="1">
    <citation type="submission" date="2023-03" db="EMBL/GenBank/DDBJ databases">
        <title>Complete genome sequence of Tepidibacter sp. SWIR-1, isolated from a deep-sea hydrothermal vent.</title>
        <authorList>
            <person name="Li X."/>
        </authorList>
    </citation>
    <scope>NUCLEOTIDE SEQUENCE [LARGE SCALE GENOMIC DNA]</scope>
    <source>
        <strain evidence="1 2">SWIR-1</strain>
        <plasmid evidence="1 2">unnamed1</plasmid>
    </source>
</reference>
<evidence type="ECO:0008006" key="3">
    <source>
        <dbReference type="Google" id="ProtNLM"/>
    </source>
</evidence>
<protein>
    <recommendedName>
        <fullName evidence="3">Phage tail protein</fullName>
    </recommendedName>
</protein>
<dbReference type="Proteomes" id="UP001222800">
    <property type="component" value="Plasmid unnamed1"/>
</dbReference>
<evidence type="ECO:0000313" key="1">
    <source>
        <dbReference type="EMBL" id="WFD12457.1"/>
    </source>
</evidence>
<name>A0ABY8EHL7_9FIRM</name>